<dbReference type="InterPro" id="IPR023298">
    <property type="entry name" value="ATPase_P-typ_TM_dom_sf"/>
</dbReference>
<dbReference type="OrthoDB" id="211392at2"/>
<feature type="transmembrane region" description="Helical" evidence="9">
    <location>
        <begin position="638"/>
        <end position="659"/>
    </location>
</feature>
<dbReference type="InterPro" id="IPR008250">
    <property type="entry name" value="ATPase_P-typ_transduc_dom_A_sf"/>
</dbReference>
<keyword evidence="12" id="KW-1185">Reference proteome</keyword>
<feature type="transmembrane region" description="Helical" evidence="9">
    <location>
        <begin position="735"/>
        <end position="754"/>
    </location>
</feature>
<comment type="subcellular location">
    <subcellularLocation>
        <location evidence="1">Membrane</location>
        <topology evidence="1">Multi-pass membrane protein</topology>
    </subcellularLocation>
</comment>
<keyword evidence="5" id="KW-0067">ATP-binding</keyword>
<evidence type="ECO:0000259" key="10">
    <source>
        <dbReference type="SMART" id="SM00831"/>
    </source>
</evidence>
<feature type="transmembrane region" description="Helical" evidence="9">
    <location>
        <begin position="793"/>
        <end position="812"/>
    </location>
</feature>
<name>A0A5C5WVQ0_9BACT</name>
<dbReference type="Gene3D" id="2.70.150.10">
    <property type="entry name" value="Calcium-transporting ATPase, cytoplasmic transduction domain A"/>
    <property type="match status" value="1"/>
</dbReference>
<dbReference type="InterPro" id="IPR001757">
    <property type="entry name" value="P_typ_ATPase"/>
</dbReference>
<dbReference type="FunFam" id="3.40.1110.10:FF:000005">
    <property type="entry name" value="Plasma membrane ATPase"/>
    <property type="match status" value="1"/>
</dbReference>
<dbReference type="Proteomes" id="UP000316598">
    <property type="component" value="Unassembled WGS sequence"/>
</dbReference>
<dbReference type="GO" id="GO:0120029">
    <property type="term" value="P:proton export across plasma membrane"/>
    <property type="evidence" value="ECO:0007669"/>
    <property type="project" value="InterPro"/>
</dbReference>
<dbReference type="NCBIfam" id="TIGR01647">
    <property type="entry name" value="ATPase-IIIA_H"/>
    <property type="match status" value="1"/>
</dbReference>
<evidence type="ECO:0000256" key="5">
    <source>
        <dbReference type="ARBA" id="ARBA00022840"/>
    </source>
</evidence>
<dbReference type="SUPFAM" id="SSF81653">
    <property type="entry name" value="Calcium ATPase, transduction domain A"/>
    <property type="match status" value="1"/>
</dbReference>
<dbReference type="CDD" id="cd02076">
    <property type="entry name" value="P-type_ATPase_H"/>
    <property type="match status" value="1"/>
</dbReference>
<dbReference type="Pfam" id="PF00702">
    <property type="entry name" value="Hydrolase"/>
    <property type="match status" value="1"/>
</dbReference>
<keyword evidence="4" id="KW-0547">Nucleotide-binding</keyword>
<dbReference type="GO" id="GO:0005524">
    <property type="term" value="F:ATP binding"/>
    <property type="evidence" value="ECO:0007669"/>
    <property type="project" value="UniProtKB-KW"/>
</dbReference>
<dbReference type="SFLD" id="SFLDG00002">
    <property type="entry name" value="C1.7:_P-type_atpase_like"/>
    <property type="match status" value="1"/>
</dbReference>
<dbReference type="EMBL" id="SJPI01000001">
    <property type="protein sequence ID" value="TWT54807.1"/>
    <property type="molecule type" value="Genomic_DNA"/>
</dbReference>
<dbReference type="PROSITE" id="PS00154">
    <property type="entry name" value="ATPASE_E1_E2"/>
    <property type="match status" value="1"/>
</dbReference>
<dbReference type="InterPro" id="IPR001646">
    <property type="entry name" value="5peptide_repeat"/>
</dbReference>
<dbReference type="GO" id="GO:0016020">
    <property type="term" value="C:membrane"/>
    <property type="evidence" value="ECO:0007669"/>
    <property type="project" value="UniProtKB-SubCell"/>
</dbReference>
<dbReference type="InterPro" id="IPR044492">
    <property type="entry name" value="P_typ_ATPase_HD_dom"/>
</dbReference>
<dbReference type="Pfam" id="PF00805">
    <property type="entry name" value="Pentapeptide"/>
    <property type="match status" value="1"/>
</dbReference>
<dbReference type="SFLD" id="SFLDF00027">
    <property type="entry name" value="p-type_atpase"/>
    <property type="match status" value="1"/>
</dbReference>
<dbReference type="SMART" id="SM00831">
    <property type="entry name" value="Cation_ATPase_N"/>
    <property type="match status" value="1"/>
</dbReference>
<keyword evidence="6" id="KW-1278">Translocase</keyword>
<dbReference type="Pfam" id="PF00122">
    <property type="entry name" value="E1-E2_ATPase"/>
    <property type="match status" value="2"/>
</dbReference>
<dbReference type="InterPro" id="IPR036412">
    <property type="entry name" value="HAD-like_sf"/>
</dbReference>
<evidence type="ECO:0000256" key="6">
    <source>
        <dbReference type="ARBA" id="ARBA00022967"/>
    </source>
</evidence>
<evidence type="ECO:0000256" key="8">
    <source>
        <dbReference type="ARBA" id="ARBA00023136"/>
    </source>
</evidence>
<dbReference type="Gene3D" id="1.20.1110.10">
    <property type="entry name" value="Calcium-transporting ATPase, transmembrane domain"/>
    <property type="match status" value="1"/>
</dbReference>
<dbReference type="NCBIfam" id="TIGR01494">
    <property type="entry name" value="ATPase_P-type"/>
    <property type="match status" value="2"/>
</dbReference>
<dbReference type="InterPro" id="IPR018303">
    <property type="entry name" value="ATPase_P-typ_P_site"/>
</dbReference>
<evidence type="ECO:0000313" key="11">
    <source>
        <dbReference type="EMBL" id="TWT54807.1"/>
    </source>
</evidence>
<feature type="transmembrane region" description="Helical" evidence="9">
    <location>
        <begin position="252"/>
        <end position="273"/>
    </location>
</feature>
<dbReference type="Gene3D" id="3.40.50.1000">
    <property type="entry name" value="HAD superfamily/HAD-like"/>
    <property type="match status" value="1"/>
</dbReference>
<dbReference type="RefSeq" id="WP_146514792.1">
    <property type="nucleotide sequence ID" value="NZ_SJPI01000001.1"/>
</dbReference>
<dbReference type="AlphaFoldDB" id="A0A5C5WVQ0"/>
<dbReference type="SUPFAM" id="SSF141571">
    <property type="entry name" value="Pentapeptide repeat-like"/>
    <property type="match status" value="1"/>
</dbReference>
<accession>A0A5C5WVQ0</accession>
<dbReference type="FunFam" id="3.40.50.1000:FF:000001">
    <property type="entry name" value="Phospholipid-transporting ATPase IC"/>
    <property type="match status" value="1"/>
</dbReference>
<evidence type="ECO:0000256" key="9">
    <source>
        <dbReference type="SAM" id="Phobius"/>
    </source>
</evidence>
<evidence type="ECO:0000256" key="3">
    <source>
        <dbReference type="ARBA" id="ARBA00022692"/>
    </source>
</evidence>
<evidence type="ECO:0000256" key="1">
    <source>
        <dbReference type="ARBA" id="ARBA00004141"/>
    </source>
</evidence>
<feature type="transmembrane region" description="Helical" evidence="9">
    <location>
        <begin position="42"/>
        <end position="64"/>
    </location>
</feature>
<dbReference type="SUPFAM" id="SSF81665">
    <property type="entry name" value="Calcium ATPase, transmembrane domain M"/>
    <property type="match status" value="1"/>
</dbReference>
<feature type="transmembrane region" description="Helical" evidence="9">
    <location>
        <begin position="766"/>
        <end position="787"/>
    </location>
</feature>
<gene>
    <name evidence="11" type="primary">mgtB</name>
    <name evidence="11" type="ORF">Pla22_24610</name>
</gene>
<feature type="transmembrane region" description="Helical" evidence="9">
    <location>
        <begin position="70"/>
        <end position="89"/>
    </location>
</feature>
<dbReference type="InterPro" id="IPR023299">
    <property type="entry name" value="ATPase_P-typ_cyto_dom_N"/>
</dbReference>
<feature type="domain" description="Cation-transporting P-type ATPase N-terminal" evidence="10">
    <location>
        <begin position="5"/>
        <end position="66"/>
    </location>
</feature>
<comment type="caution">
    <text evidence="11">The sequence shown here is derived from an EMBL/GenBank/DDBJ whole genome shotgun (WGS) entry which is preliminary data.</text>
</comment>
<dbReference type="PRINTS" id="PR00120">
    <property type="entry name" value="HATPASE"/>
</dbReference>
<dbReference type="SUPFAM" id="SSF81660">
    <property type="entry name" value="Metal cation-transporting ATPase, ATP-binding domain N"/>
    <property type="match status" value="1"/>
</dbReference>
<evidence type="ECO:0000256" key="4">
    <source>
        <dbReference type="ARBA" id="ARBA00022741"/>
    </source>
</evidence>
<dbReference type="SFLD" id="SFLDS00003">
    <property type="entry name" value="Haloacid_Dehalogenase"/>
    <property type="match status" value="1"/>
</dbReference>
<dbReference type="InterPro" id="IPR023214">
    <property type="entry name" value="HAD_sf"/>
</dbReference>
<sequence length="832" mass="89906">MNAINENENAILGLTQAEANRRLGQFGPNELPEATTSVLLKLLSYFWGPIPWMIEIAAILSLVVQHWADFAIISVLLIVNAAVGFWEEFQAGNAVAALKSQLALQARVKRDGRWTTLAARELVPGDCIRLRLGDIVPADADLLASGLANADLTDTDLTSTDLTRTDLTRTDLTRTDSGQDCSVDVDQSALTGESLPVTRKPGETVYSGSIIKQGEIDAIVRATGAETYFGKTAQLVQSAHTTSHFQKAVLRIGNFLIAIAVIMVAFILMVALFRGDPITETLQFALVLTVAAIPVAMPTVLSVTMAVGAKTLARGQAIVSRLASIEELAGMDVLCSDKTGTLTQNRLTLGEPFLMDGITKDEILLAACLASRVENKDPIDSAILEGCGDVPIDFYQVRQFRPFDPVHKRTEAAVQAKDGGRFKTSKGAPQVILNLVSNVDAIRQPVQAAIDNFASRGFRALGVAQYDDVNGWRFLGVLPLSDPPRDDSKSTIAAARQMGCTVKMVTGDQLAIGREVATQLDMGSNLIDAEIFQETSYSESAQVDDMIENADGFAQVFPEHKFHIVDVLQKHGHIVGMTGDGVNDAPALKKADCGIAVSGATDAARAAADIVLMAPGLSVVIDAIEEARKIFQRMNSYAIYRIAETIRVLVFMTLSILVFNFYPVTAVMIVLLALLNDGAILSIAYDRVRCSDKPEHWDMRSVLGVSSVLGLAGVAASFGLFYLAERVYQVDRETIQSLMYLKLSVAGHLTVFATRTRGPFWSIRPAKVLFIAVVGTQVIATLIAVYGILMAPIGWKVAALIWCYALACFLVNDQLKLIAYRMFGSPQSTTNS</sequence>
<dbReference type="FunFam" id="3.40.50.1000:FF:000008">
    <property type="entry name" value="Plasma membrane ATPase"/>
    <property type="match status" value="1"/>
</dbReference>
<proteinExistence type="inferred from homology"/>
<dbReference type="Pfam" id="PF00690">
    <property type="entry name" value="Cation_ATPase_N"/>
    <property type="match status" value="1"/>
</dbReference>
<evidence type="ECO:0000313" key="12">
    <source>
        <dbReference type="Proteomes" id="UP000316598"/>
    </source>
</evidence>
<reference evidence="11 12" key="1">
    <citation type="submission" date="2019-02" db="EMBL/GenBank/DDBJ databases">
        <title>Deep-cultivation of Planctomycetes and their phenomic and genomic characterization uncovers novel biology.</title>
        <authorList>
            <person name="Wiegand S."/>
            <person name="Jogler M."/>
            <person name="Boedeker C."/>
            <person name="Pinto D."/>
            <person name="Vollmers J."/>
            <person name="Rivas-Marin E."/>
            <person name="Kohn T."/>
            <person name="Peeters S.H."/>
            <person name="Heuer A."/>
            <person name="Rast P."/>
            <person name="Oberbeckmann S."/>
            <person name="Bunk B."/>
            <person name="Jeske O."/>
            <person name="Meyerdierks A."/>
            <person name="Storesund J.E."/>
            <person name="Kallscheuer N."/>
            <person name="Luecker S."/>
            <person name="Lage O.M."/>
            <person name="Pohl T."/>
            <person name="Merkel B.J."/>
            <person name="Hornburger P."/>
            <person name="Mueller R.-W."/>
            <person name="Bruemmer F."/>
            <person name="Labrenz M."/>
            <person name="Spormann A.M."/>
            <person name="Op Den Camp H."/>
            <person name="Overmann J."/>
            <person name="Amann R."/>
            <person name="Jetten M.S.M."/>
            <person name="Mascher T."/>
            <person name="Medema M.H."/>
            <person name="Devos D.P."/>
            <person name="Kaster A.-K."/>
            <person name="Ovreas L."/>
            <person name="Rohde M."/>
            <person name="Galperin M.Y."/>
            <person name="Jogler C."/>
        </authorList>
    </citation>
    <scope>NUCLEOTIDE SEQUENCE [LARGE SCALE GENOMIC DNA]</scope>
    <source>
        <strain evidence="11 12">Pla22</strain>
    </source>
</reference>
<feature type="transmembrane region" description="Helical" evidence="9">
    <location>
        <begin position="285"/>
        <end position="307"/>
    </location>
</feature>
<protein>
    <submittedName>
        <fullName evidence="11">Magnesium-transporting ATPase, P-type 1</fullName>
    </submittedName>
</protein>
<dbReference type="PRINTS" id="PR00119">
    <property type="entry name" value="CATATPASE"/>
</dbReference>
<evidence type="ECO:0000256" key="7">
    <source>
        <dbReference type="ARBA" id="ARBA00022989"/>
    </source>
</evidence>
<keyword evidence="3 9" id="KW-0812">Transmembrane</keyword>
<keyword evidence="7 9" id="KW-1133">Transmembrane helix</keyword>
<comment type="similarity">
    <text evidence="2">Belongs to the cation transport ATPase (P-type) (TC 3.A.3) family. Type IIIA subfamily.</text>
</comment>
<organism evidence="11 12">
    <name type="scientific">Rubripirellula amarantea</name>
    <dbReference type="NCBI Taxonomy" id="2527999"/>
    <lineage>
        <taxon>Bacteria</taxon>
        <taxon>Pseudomonadati</taxon>
        <taxon>Planctomycetota</taxon>
        <taxon>Planctomycetia</taxon>
        <taxon>Pirellulales</taxon>
        <taxon>Pirellulaceae</taxon>
        <taxon>Rubripirellula</taxon>
    </lineage>
</organism>
<dbReference type="GO" id="GO:0008553">
    <property type="term" value="F:P-type proton-exporting transporter activity"/>
    <property type="evidence" value="ECO:0007669"/>
    <property type="project" value="InterPro"/>
</dbReference>
<keyword evidence="8 9" id="KW-0472">Membrane</keyword>
<feature type="transmembrane region" description="Helical" evidence="9">
    <location>
        <begin position="665"/>
        <end position="685"/>
    </location>
</feature>
<dbReference type="InterPro" id="IPR059000">
    <property type="entry name" value="ATPase_P-type_domA"/>
</dbReference>
<feature type="transmembrane region" description="Helical" evidence="9">
    <location>
        <begin position="697"/>
        <end position="723"/>
    </location>
</feature>
<dbReference type="Gene3D" id="3.40.1110.10">
    <property type="entry name" value="Calcium-transporting ATPase, cytoplasmic domain N"/>
    <property type="match status" value="1"/>
</dbReference>
<dbReference type="GO" id="GO:0016887">
    <property type="term" value="F:ATP hydrolysis activity"/>
    <property type="evidence" value="ECO:0007669"/>
    <property type="project" value="InterPro"/>
</dbReference>
<dbReference type="PANTHER" id="PTHR42861">
    <property type="entry name" value="CALCIUM-TRANSPORTING ATPASE"/>
    <property type="match status" value="1"/>
</dbReference>
<dbReference type="InterPro" id="IPR006534">
    <property type="entry name" value="P-type_ATPase_IIIA"/>
</dbReference>
<dbReference type="InterPro" id="IPR004014">
    <property type="entry name" value="ATPase_P-typ_cation-transptr_N"/>
</dbReference>
<evidence type="ECO:0000256" key="2">
    <source>
        <dbReference type="ARBA" id="ARBA00008804"/>
    </source>
</evidence>
<dbReference type="SUPFAM" id="SSF56784">
    <property type="entry name" value="HAD-like"/>
    <property type="match status" value="1"/>
</dbReference>